<evidence type="ECO:0000313" key="5">
    <source>
        <dbReference type="EMBL" id="TQL34656.1"/>
    </source>
</evidence>
<keyword evidence="2" id="KW-0067">ATP-binding</keyword>
<feature type="active site" evidence="1">
    <location>
        <position position="217"/>
    </location>
</feature>
<dbReference type="InterPro" id="IPR036597">
    <property type="entry name" value="Fido-like_dom_sf"/>
</dbReference>
<comment type="caution">
    <text evidence="5">The sequence shown here is derived from an EMBL/GenBank/DDBJ whole genome shotgun (WGS) entry which is preliminary data.</text>
</comment>
<feature type="domain" description="Fido" evidence="4">
    <location>
        <begin position="135"/>
        <end position="287"/>
    </location>
</feature>
<feature type="binding site" evidence="2">
    <location>
        <begin position="221"/>
        <end position="228"/>
    </location>
    <ligand>
        <name>ATP</name>
        <dbReference type="ChEBI" id="CHEBI:30616"/>
    </ligand>
</feature>
<dbReference type="OrthoDB" id="9813719at2"/>
<dbReference type="GO" id="GO:0005524">
    <property type="term" value="F:ATP binding"/>
    <property type="evidence" value="ECO:0007669"/>
    <property type="project" value="UniProtKB-KW"/>
</dbReference>
<dbReference type="SUPFAM" id="SSF140931">
    <property type="entry name" value="Fic-like"/>
    <property type="match status" value="1"/>
</dbReference>
<dbReference type="RefSeq" id="WP_142007023.1">
    <property type="nucleotide sequence ID" value="NZ_CAJTBP010000001.1"/>
</dbReference>
<keyword evidence="2" id="KW-0547">Nucleotide-binding</keyword>
<evidence type="ECO:0000256" key="2">
    <source>
        <dbReference type="PIRSR" id="PIRSR640198-2"/>
    </source>
</evidence>
<evidence type="ECO:0000259" key="4">
    <source>
        <dbReference type="PROSITE" id="PS51459"/>
    </source>
</evidence>
<evidence type="ECO:0000313" key="6">
    <source>
        <dbReference type="Proteomes" id="UP000318336"/>
    </source>
</evidence>
<accession>A0A542XFQ4</accession>
<sequence length="425" mass="46067">MADWRRSFWENDFTGGPRRDRRSGHYQAYLPDRLSGAPLSTDAAVDRAVARAEAAVRALDREGRDLAGISRFLLRSEAIASSRIEGIAPSPRQVALAELGQTEVVRGVSEPARLVANNMTVVREATTRLHEADTVVLADLVALQRALLLDEPHLHGVRTRQNWIGGSDHHPLDAQFVPPPPELVPELLDDLLGYLAGATHSPLVQAALVHAQFETIHPFSDGNGRVGRALIHTVLARRGLTSDAVLPVSLVLSTLREAYVEGLTAYRYTAPAGSDEAMAARSAWVGMFAGVAVEAAAQARQLAAELREVRADWVARLTERRSGRRALRSDSATAAILEELPATPVLTIQTVERIHAVSRQAAGRALEELRAAEILQTKTIGPGRTAYVAPDVLELITWAERRLASTRFDTRESPPHAGVPAPPGQ</sequence>
<evidence type="ECO:0000256" key="1">
    <source>
        <dbReference type="PIRSR" id="PIRSR640198-1"/>
    </source>
</evidence>
<proteinExistence type="predicted"/>
<keyword evidence="6" id="KW-1185">Reference proteome</keyword>
<gene>
    <name evidence="5" type="ORF">FB554_2833</name>
</gene>
<dbReference type="AlphaFoldDB" id="A0A542XFQ4"/>
<evidence type="ECO:0000256" key="3">
    <source>
        <dbReference type="SAM" id="MobiDB-lite"/>
    </source>
</evidence>
<protein>
    <submittedName>
        <fullName evidence="5">Fic family protein</fullName>
    </submittedName>
</protein>
<organism evidence="5 6">
    <name type="scientific">Barrientosiimonas humi</name>
    <dbReference type="NCBI Taxonomy" id="999931"/>
    <lineage>
        <taxon>Bacteria</taxon>
        <taxon>Bacillati</taxon>
        <taxon>Actinomycetota</taxon>
        <taxon>Actinomycetes</taxon>
        <taxon>Micrococcales</taxon>
        <taxon>Dermacoccaceae</taxon>
        <taxon>Barrientosiimonas</taxon>
    </lineage>
</organism>
<dbReference type="EMBL" id="VFOK01000001">
    <property type="protein sequence ID" value="TQL34656.1"/>
    <property type="molecule type" value="Genomic_DNA"/>
</dbReference>
<reference evidence="5 6" key="1">
    <citation type="submission" date="2019-06" db="EMBL/GenBank/DDBJ databases">
        <title>Sequencing the genomes of 1000 actinobacteria strains.</title>
        <authorList>
            <person name="Klenk H.-P."/>
        </authorList>
    </citation>
    <scope>NUCLEOTIDE SEQUENCE [LARGE SCALE GENOMIC DNA]</scope>
    <source>
        <strain evidence="5 6">DSM 24617</strain>
    </source>
</reference>
<dbReference type="Proteomes" id="UP000318336">
    <property type="component" value="Unassembled WGS sequence"/>
</dbReference>
<dbReference type="InterPro" id="IPR040198">
    <property type="entry name" value="Fido_containing"/>
</dbReference>
<feature type="region of interest" description="Disordered" evidence="3">
    <location>
        <begin position="406"/>
        <end position="425"/>
    </location>
</feature>
<dbReference type="Gene3D" id="1.10.3290.10">
    <property type="entry name" value="Fido-like domain"/>
    <property type="match status" value="1"/>
</dbReference>
<dbReference type="Pfam" id="PF02661">
    <property type="entry name" value="Fic"/>
    <property type="match status" value="1"/>
</dbReference>
<name>A0A542XFQ4_9MICO</name>
<dbReference type="PROSITE" id="PS51459">
    <property type="entry name" value="FIDO"/>
    <property type="match status" value="1"/>
</dbReference>
<dbReference type="PANTHER" id="PTHR13504">
    <property type="entry name" value="FIDO DOMAIN-CONTAINING PROTEIN DDB_G0283145"/>
    <property type="match status" value="1"/>
</dbReference>
<dbReference type="PANTHER" id="PTHR13504:SF38">
    <property type="entry name" value="FIDO DOMAIN-CONTAINING PROTEIN"/>
    <property type="match status" value="1"/>
</dbReference>
<dbReference type="InterPro" id="IPR003812">
    <property type="entry name" value="Fido"/>
</dbReference>